<feature type="transmembrane region" description="Helical" evidence="4">
    <location>
        <begin position="155"/>
        <end position="174"/>
    </location>
</feature>
<dbReference type="SUPFAM" id="SSF103473">
    <property type="entry name" value="MFS general substrate transporter"/>
    <property type="match status" value="1"/>
</dbReference>
<dbReference type="Pfam" id="PF07690">
    <property type="entry name" value="MFS_1"/>
    <property type="match status" value="1"/>
</dbReference>
<feature type="transmembrane region" description="Helical" evidence="4">
    <location>
        <begin position="293"/>
        <end position="315"/>
    </location>
</feature>
<evidence type="ECO:0000256" key="1">
    <source>
        <dbReference type="ARBA" id="ARBA00022692"/>
    </source>
</evidence>
<dbReference type="InterPro" id="IPR052524">
    <property type="entry name" value="MFS_Cyanate_Porter"/>
</dbReference>
<dbReference type="InterPro" id="IPR011701">
    <property type="entry name" value="MFS"/>
</dbReference>
<reference evidence="5 6" key="1">
    <citation type="submission" date="2018-04" db="EMBL/GenBank/DDBJ databases">
        <title>Novel Campyloabacter and Helicobacter Species and Strains.</title>
        <authorList>
            <person name="Mannion A.J."/>
            <person name="Shen Z."/>
            <person name="Fox J.G."/>
        </authorList>
    </citation>
    <scope>NUCLEOTIDE SEQUENCE [LARGE SCALE GENOMIC DNA]</scope>
    <source>
        <strain evidence="5 6">MIT 97-5075</strain>
    </source>
</reference>
<evidence type="ECO:0000313" key="6">
    <source>
        <dbReference type="Proteomes" id="UP000256424"/>
    </source>
</evidence>
<keyword evidence="2 4" id="KW-1133">Transmembrane helix</keyword>
<feature type="transmembrane region" description="Helical" evidence="4">
    <location>
        <begin position="128"/>
        <end position="149"/>
    </location>
</feature>
<name>A0A3D8J2J0_9HELI</name>
<feature type="transmembrane region" description="Helical" evidence="4">
    <location>
        <begin position="195"/>
        <end position="219"/>
    </location>
</feature>
<dbReference type="RefSeq" id="WP_104763205.1">
    <property type="nucleotide sequence ID" value="NZ_FZPM01000015.1"/>
</dbReference>
<organism evidence="5 6">
    <name type="scientific">Helicobacter aurati</name>
    <dbReference type="NCBI Taxonomy" id="137778"/>
    <lineage>
        <taxon>Bacteria</taxon>
        <taxon>Pseudomonadati</taxon>
        <taxon>Campylobacterota</taxon>
        <taxon>Epsilonproteobacteria</taxon>
        <taxon>Campylobacterales</taxon>
        <taxon>Helicobacteraceae</taxon>
        <taxon>Helicobacter</taxon>
    </lineage>
</organism>
<feature type="transmembrane region" description="Helical" evidence="4">
    <location>
        <begin position="270"/>
        <end position="287"/>
    </location>
</feature>
<dbReference type="AlphaFoldDB" id="A0A3D8J2J0"/>
<keyword evidence="6" id="KW-1185">Reference proteome</keyword>
<gene>
    <name evidence="5" type="ORF">CQA66_07005</name>
</gene>
<evidence type="ECO:0000256" key="3">
    <source>
        <dbReference type="ARBA" id="ARBA00023136"/>
    </source>
</evidence>
<dbReference type="Gene3D" id="1.20.1250.20">
    <property type="entry name" value="MFS general substrate transporter like domains"/>
    <property type="match status" value="1"/>
</dbReference>
<dbReference type="PANTHER" id="PTHR23523">
    <property type="match status" value="1"/>
</dbReference>
<keyword evidence="3 4" id="KW-0472">Membrane</keyword>
<evidence type="ECO:0000313" key="5">
    <source>
        <dbReference type="EMBL" id="RDU71074.1"/>
    </source>
</evidence>
<feature type="transmembrane region" description="Helical" evidence="4">
    <location>
        <begin position="335"/>
        <end position="354"/>
    </location>
</feature>
<keyword evidence="1 4" id="KW-0812">Transmembrane</keyword>
<sequence>MRKKIFWLNCFVVIAIACNLRAPLTSIGPIIEVIKEHYYLSSAMAGLLTSLPLIAFGSISFVVAYFPPVATLMGGILLILCGEILRSVGGEIGLFVGMALLGTGIAIANVLLPSFIKQKFPTKTTQMMSVYSLVLNTSAVAGIGLSFPLLSYFSLQYALLFWIVFAFLALLAYFPQIRNGRIFHARKKSAHTPNLFIHKSAWIITCFFGLQSFIAYSMFAWLATIIADRGYTQQFGIDILLLTQFVAIPVALFGPLLLGRMRKMYQAPYIACLCLCYIVAYLLLLGFDSVTIVYISAILIGIPMGGVFGIALLFISLKSENAFIAAKLSSMSQGFGYLIASSAPFILGYLHDYFGEFRQALVMLLCVSCLVSIVALLAYKSPIITAKHL</sequence>
<feature type="transmembrane region" description="Helical" evidence="4">
    <location>
        <begin position="360"/>
        <end position="379"/>
    </location>
</feature>
<feature type="transmembrane region" description="Helical" evidence="4">
    <location>
        <begin position="37"/>
        <end position="55"/>
    </location>
</feature>
<dbReference type="InterPro" id="IPR036259">
    <property type="entry name" value="MFS_trans_sf"/>
</dbReference>
<proteinExistence type="predicted"/>
<dbReference type="PANTHER" id="PTHR23523:SF2">
    <property type="entry name" value="2-NITROIMIDAZOLE TRANSPORTER"/>
    <property type="match status" value="1"/>
</dbReference>
<evidence type="ECO:0000256" key="2">
    <source>
        <dbReference type="ARBA" id="ARBA00022989"/>
    </source>
</evidence>
<dbReference type="PROSITE" id="PS51257">
    <property type="entry name" value="PROKAR_LIPOPROTEIN"/>
    <property type="match status" value="1"/>
</dbReference>
<feature type="transmembrane region" description="Helical" evidence="4">
    <location>
        <begin position="62"/>
        <end position="80"/>
    </location>
</feature>
<feature type="transmembrane region" description="Helical" evidence="4">
    <location>
        <begin position="239"/>
        <end position="258"/>
    </location>
</feature>
<feature type="transmembrane region" description="Helical" evidence="4">
    <location>
        <begin position="92"/>
        <end position="116"/>
    </location>
</feature>
<accession>A0A3D8J2J0</accession>
<protein>
    <submittedName>
        <fullName evidence="5">MFS transporter</fullName>
    </submittedName>
</protein>
<comment type="caution">
    <text evidence="5">The sequence shown here is derived from an EMBL/GenBank/DDBJ whole genome shotgun (WGS) entry which is preliminary data.</text>
</comment>
<dbReference type="Proteomes" id="UP000256424">
    <property type="component" value="Unassembled WGS sequence"/>
</dbReference>
<evidence type="ECO:0000256" key="4">
    <source>
        <dbReference type="SAM" id="Phobius"/>
    </source>
</evidence>
<dbReference type="OrthoDB" id="5317164at2"/>
<dbReference type="EMBL" id="NXLW01000014">
    <property type="protein sequence ID" value="RDU71074.1"/>
    <property type="molecule type" value="Genomic_DNA"/>
</dbReference>
<dbReference type="GO" id="GO:0022857">
    <property type="term" value="F:transmembrane transporter activity"/>
    <property type="evidence" value="ECO:0007669"/>
    <property type="project" value="InterPro"/>
</dbReference>